<keyword evidence="1" id="KW-1133">Transmembrane helix</keyword>
<organism evidence="2 3">
    <name type="scientific">Gordonia hydrophobica</name>
    <dbReference type="NCBI Taxonomy" id="40516"/>
    <lineage>
        <taxon>Bacteria</taxon>
        <taxon>Bacillati</taxon>
        <taxon>Actinomycetota</taxon>
        <taxon>Actinomycetes</taxon>
        <taxon>Mycobacteriales</taxon>
        <taxon>Gordoniaceae</taxon>
        <taxon>Gordonia</taxon>
    </lineage>
</organism>
<sequence length="156" mass="16621">MIEVPARQRPPRPDPKDRPTQVVWALRLWMASGVLLIGLGAFGIVADAVSLGFDFGILAVDFLILILGVAYLLLGAKTYRGAVQWRSSLSALTCVVVAMLLPLTIGFQSAGLAVVLAAAVVGLFGSVLAYRPLADRWFKCQLGDCPPEDASKDAPQ</sequence>
<reference evidence="2 3" key="1">
    <citation type="journal article" date="2023" name="Virus Evol.">
        <title>Computational host range prediction-The good, the bad, and the ugly.</title>
        <authorList>
            <person name="Howell A.A."/>
            <person name="Versoza C.J."/>
            <person name="Pfeifer S.P."/>
        </authorList>
    </citation>
    <scope>NUCLEOTIDE SEQUENCE [LARGE SCALE GENOMIC DNA]</scope>
    <source>
        <strain evidence="2 3">1610/1b</strain>
    </source>
</reference>
<feature type="transmembrane region" description="Helical" evidence="1">
    <location>
        <begin position="51"/>
        <end position="74"/>
    </location>
</feature>
<feature type="transmembrane region" description="Helical" evidence="1">
    <location>
        <begin position="21"/>
        <end position="45"/>
    </location>
</feature>
<dbReference type="Proteomes" id="UP001479933">
    <property type="component" value="Chromosome"/>
</dbReference>
<dbReference type="EMBL" id="CP136137">
    <property type="protein sequence ID" value="WYY05647.1"/>
    <property type="molecule type" value="Genomic_DNA"/>
</dbReference>
<proteinExistence type="predicted"/>
<feature type="transmembrane region" description="Helical" evidence="1">
    <location>
        <begin position="86"/>
        <end position="105"/>
    </location>
</feature>
<feature type="transmembrane region" description="Helical" evidence="1">
    <location>
        <begin position="111"/>
        <end position="130"/>
    </location>
</feature>
<evidence type="ECO:0000256" key="1">
    <source>
        <dbReference type="SAM" id="Phobius"/>
    </source>
</evidence>
<evidence type="ECO:0008006" key="4">
    <source>
        <dbReference type="Google" id="ProtNLM"/>
    </source>
</evidence>
<accession>A0ABZ2TVR1</accession>
<keyword evidence="1" id="KW-0812">Transmembrane</keyword>
<evidence type="ECO:0000313" key="3">
    <source>
        <dbReference type="Proteomes" id="UP001479933"/>
    </source>
</evidence>
<evidence type="ECO:0000313" key="2">
    <source>
        <dbReference type="EMBL" id="WYY05647.1"/>
    </source>
</evidence>
<gene>
    <name evidence="2" type="ORF">RVF87_11130</name>
</gene>
<dbReference type="RefSeq" id="WP_066165010.1">
    <property type="nucleotide sequence ID" value="NZ_CP136137.1"/>
</dbReference>
<keyword evidence="1" id="KW-0472">Membrane</keyword>
<protein>
    <recommendedName>
        <fullName evidence="4">Integral membrane protein</fullName>
    </recommendedName>
</protein>
<name>A0ABZ2TVR1_9ACTN</name>
<keyword evidence="3" id="KW-1185">Reference proteome</keyword>